<dbReference type="Proteomes" id="UP000261660">
    <property type="component" value="Unplaced"/>
</dbReference>
<dbReference type="Gene3D" id="3.30.160.60">
    <property type="entry name" value="Classic Zinc Finger"/>
    <property type="match status" value="3"/>
</dbReference>
<dbReference type="GeneTree" id="ENSGT01150000286981"/>
<dbReference type="GO" id="GO:0005634">
    <property type="term" value="C:nucleus"/>
    <property type="evidence" value="ECO:0007669"/>
    <property type="project" value="TreeGrafter"/>
</dbReference>
<protein>
    <recommendedName>
        <fullName evidence="7">C2H2-type domain-containing protein</fullName>
    </recommendedName>
</protein>
<evidence type="ECO:0000313" key="8">
    <source>
        <dbReference type="Ensembl" id="ENSLBEP00000002199.1"/>
    </source>
</evidence>
<organism evidence="8 9">
    <name type="scientific">Labrus bergylta</name>
    <name type="common">ballan wrasse</name>
    <dbReference type="NCBI Taxonomy" id="56723"/>
    <lineage>
        <taxon>Eukaryota</taxon>
        <taxon>Metazoa</taxon>
        <taxon>Chordata</taxon>
        <taxon>Craniata</taxon>
        <taxon>Vertebrata</taxon>
        <taxon>Euteleostomi</taxon>
        <taxon>Actinopterygii</taxon>
        <taxon>Neopterygii</taxon>
        <taxon>Teleostei</taxon>
        <taxon>Neoteleostei</taxon>
        <taxon>Acanthomorphata</taxon>
        <taxon>Eupercaria</taxon>
        <taxon>Labriformes</taxon>
        <taxon>Labridae</taxon>
        <taxon>Labrus</taxon>
    </lineage>
</organism>
<proteinExistence type="predicted"/>
<dbReference type="InterPro" id="IPR050717">
    <property type="entry name" value="C2H2-ZF_Transcription_Reg"/>
</dbReference>
<dbReference type="SUPFAM" id="SSF57667">
    <property type="entry name" value="beta-beta-alpha zinc fingers"/>
    <property type="match status" value="2"/>
</dbReference>
<keyword evidence="4" id="KW-0862">Zinc</keyword>
<dbReference type="FunFam" id="3.30.160.60:FF:000100">
    <property type="entry name" value="Zinc finger 45-like"/>
    <property type="match status" value="2"/>
</dbReference>
<dbReference type="STRING" id="56723.ENSLBEP00000002199"/>
<dbReference type="PANTHER" id="PTHR14196:SF12">
    <property type="entry name" value="ZINC FINGER PROTEIN 208-LIKE"/>
    <property type="match status" value="1"/>
</dbReference>
<reference evidence="8" key="1">
    <citation type="submission" date="2025-08" db="UniProtKB">
        <authorList>
            <consortium name="Ensembl"/>
        </authorList>
    </citation>
    <scope>IDENTIFICATION</scope>
</reference>
<sequence length="116" mass="13087">MVNGLQLVYFFSSLLTIQSVFTLQVTPTHSHTDGRGEKLFTCTTCSKSFRSKGILTIHIRTHTGEKPFTCTTCNKTFRTKSHLTAHTRIHTGEKPLFTCTTCNKTFVTKDHLIAHI</sequence>
<evidence type="ECO:0000256" key="3">
    <source>
        <dbReference type="ARBA" id="ARBA00022771"/>
    </source>
</evidence>
<dbReference type="PROSITE" id="PS00028">
    <property type="entry name" value="ZINC_FINGER_C2H2_1"/>
    <property type="match status" value="2"/>
</dbReference>
<dbReference type="GO" id="GO:0008270">
    <property type="term" value="F:zinc ion binding"/>
    <property type="evidence" value="ECO:0007669"/>
    <property type="project" value="UniProtKB-KW"/>
</dbReference>
<evidence type="ECO:0000256" key="4">
    <source>
        <dbReference type="ARBA" id="ARBA00022833"/>
    </source>
</evidence>
<reference evidence="8" key="2">
    <citation type="submission" date="2025-09" db="UniProtKB">
        <authorList>
            <consortium name="Ensembl"/>
        </authorList>
    </citation>
    <scope>IDENTIFICATION</scope>
</reference>
<keyword evidence="1" id="KW-0479">Metal-binding</keyword>
<evidence type="ECO:0000256" key="5">
    <source>
        <dbReference type="PROSITE-ProRule" id="PRU00042"/>
    </source>
</evidence>
<evidence type="ECO:0000256" key="2">
    <source>
        <dbReference type="ARBA" id="ARBA00022737"/>
    </source>
</evidence>
<keyword evidence="9" id="KW-1185">Reference proteome</keyword>
<evidence type="ECO:0000259" key="7">
    <source>
        <dbReference type="PROSITE" id="PS50157"/>
    </source>
</evidence>
<feature type="domain" description="C2H2-type" evidence="7">
    <location>
        <begin position="68"/>
        <end position="95"/>
    </location>
</feature>
<dbReference type="PANTHER" id="PTHR14196">
    <property type="entry name" value="ODD-SKIPPED - RELATED"/>
    <property type="match status" value="1"/>
</dbReference>
<dbReference type="AlphaFoldDB" id="A0A3Q3L011"/>
<dbReference type="Ensembl" id="ENSLBET00000002328.1">
    <property type="protein sequence ID" value="ENSLBEP00000002199.1"/>
    <property type="gene ID" value="ENSLBEG00000001715.1"/>
</dbReference>
<evidence type="ECO:0000313" key="9">
    <source>
        <dbReference type="Proteomes" id="UP000261660"/>
    </source>
</evidence>
<feature type="signal peptide" evidence="6">
    <location>
        <begin position="1"/>
        <end position="22"/>
    </location>
</feature>
<evidence type="ECO:0000256" key="6">
    <source>
        <dbReference type="SAM" id="SignalP"/>
    </source>
</evidence>
<feature type="domain" description="C2H2-type" evidence="7">
    <location>
        <begin position="40"/>
        <end position="67"/>
    </location>
</feature>
<dbReference type="GO" id="GO:0000981">
    <property type="term" value="F:DNA-binding transcription factor activity, RNA polymerase II-specific"/>
    <property type="evidence" value="ECO:0007669"/>
    <property type="project" value="TreeGrafter"/>
</dbReference>
<keyword evidence="6" id="KW-0732">Signal</keyword>
<dbReference type="FunFam" id="3.30.160.60:FF:002343">
    <property type="entry name" value="Zinc finger protein 33A"/>
    <property type="match status" value="1"/>
</dbReference>
<accession>A0A3Q3L011</accession>
<dbReference type="InterPro" id="IPR013087">
    <property type="entry name" value="Znf_C2H2_type"/>
</dbReference>
<feature type="chain" id="PRO_5018680584" description="C2H2-type domain-containing protein" evidence="6">
    <location>
        <begin position="23"/>
        <end position="116"/>
    </location>
</feature>
<dbReference type="Pfam" id="PF00096">
    <property type="entry name" value="zf-C2H2"/>
    <property type="match status" value="3"/>
</dbReference>
<dbReference type="PROSITE" id="PS50157">
    <property type="entry name" value="ZINC_FINGER_C2H2_2"/>
    <property type="match status" value="3"/>
</dbReference>
<dbReference type="InterPro" id="IPR036236">
    <property type="entry name" value="Znf_C2H2_sf"/>
</dbReference>
<dbReference type="SMART" id="SM00355">
    <property type="entry name" value="ZnF_C2H2"/>
    <property type="match status" value="3"/>
</dbReference>
<feature type="domain" description="C2H2-type" evidence="7">
    <location>
        <begin position="97"/>
        <end position="116"/>
    </location>
</feature>
<evidence type="ECO:0000256" key="1">
    <source>
        <dbReference type="ARBA" id="ARBA00022723"/>
    </source>
</evidence>
<name>A0A3Q3L011_9LABR</name>
<dbReference type="InParanoid" id="A0A3Q3L011"/>
<keyword evidence="3 5" id="KW-0863">Zinc-finger</keyword>
<keyword evidence="2" id="KW-0677">Repeat</keyword>
<dbReference type="GO" id="GO:0000977">
    <property type="term" value="F:RNA polymerase II transcription regulatory region sequence-specific DNA binding"/>
    <property type="evidence" value="ECO:0007669"/>
    <property type="project" value="TreeGrafter"/>
</dbReference>